<proteinExistence type="predicted"/>
<evidence type="ECO:0008006" key="3">
    <source>
        <dbReference type="Google" id="ProtNLM"/>
    </source>
</evidence>
<name>A0A2U2HHP1_9BURK</name>
<dbReference type="EMBL" id="PXWF02000254">
    <property type="protein sequence ID" value="PWF45437.1"/>
    <property type="molecule type" value="Genomic_DNA"/>
</dbReference>
<dbReference type="Proteomes" id="UP000241421">
    <property type="component" value="Unassembled WGS sequence"/>
</dbReference>
<comment type="caution">
    <text evidence="1">The sequence shown here is derived from an EMBL/GenBank/DDBJ whole genome shotgun (WGS) entry which is preliminary data.</text>
</comment>
<protein>
    <recommendedName>
        <fullName evidence="3">Aromatic ring-opening dioxygenase LigA</fullName>
    </recommendedName>
</protein>
<sequence>MDIKLNFVNQSNDENNSQVVIFQKNVASGVEEPAVAWRVIDCGVNDSHPFVFPMAMSVAASDAHGNFSPQMPAQNGQAFDYTAGASGNTLADAGMSTSASEVHVRNKAVIGAIDASIFKDGKIMAVKTSIAPGQQAVFQFKPTIWIGVASQIGQGEVMNTAILSNVNTELSLLGIARADIIMRGGGPGKTSSAFTFTLANVVMA</sequence>
<dbReference type="AlphaFoldDB" id="A0A2U2HHP1"/>
<gene>
    <name evidence="1" type="ORF">C7C56_017670</name>
</gene>
<organism evidence="1 2">
    <name type="scientific">Massilia glaciei</name>
    <dbReference type="NCBI Taxonomy" id="1524097"/>
    <lineage>
        <taxon>Bacteria</taxon>
        <taxon>Pseudomonadati</taxon>
        <taxon>Pseudomonadota</taxon>
        <taxon>Betaproteobacteria</taxon>
        <taxon>Burkholderiales</taxon>
        <taxon>Oxalobacteraceae</taxon>
        <taxon>Telluria group</taxon>
        <taxon>Massilia</taxon>
    </lineage>
</organism>
<accession>A0A2U2HHP1</accession>
<dbReference type="RefSeq" id="WP_106758687.1">
    <property type="nucleotide sequence ID" value="NZ_PXWF02000254.1"/>
</dbReference>
<reference evidence="1 2" key="1">
    <citation type="submission" date="2018-04" db="EMBL/GenBank/DDBJ databases">
        <title>Massilia violaceinigra sp. nov., a novel purple-pigmented bacterium isolated from Tianshan glacier, Xinjiang, China.</title>
        <authorList>
            <person name="Wang H."/>
        </authorList>
    </citation>
    <scope>NUCLEOTIDE SEQUENCE [LARGE SCALE GENOMIC DNA]</scope>
    <source>
        <strain evidence="1 2">B448-2</strain>
    </source>
</reference>
<dbReference type="OrthoDB" id="8891769at2"/>
<evidence type="ECO:0000313" key="1">
    <source>
        <dbReference type="EMBL" id="PWF45437.1"/>
    </source>
</evidence>
<evidence type="ECO:0000313" key="2">
    <source>
        <dbReference type="Proteomes" id="UP000241421"/>
    </source>
</evidence>
<keyword evidence="2" id="KW-1185">Reference proteome</keyword>